<name>A8Y2B7_CAEBR</name>
<dbReference type="AlphaFoldDB" id="A8Y2B7"/>
<proteinExistence type="predicted"/>
<reference evidence="2 3" key="1">
    <citation type="journal article" date="2003" name="PLoS Biol.">
        <title>The genome sequence of Caenorhabditis briggsae: a platform for comparative genomics.</title>
        <authorList>
            <person name="Stein L.D."/>
            <person name="Bao Z."/>
            <person name="Blasiar D."/>
            <person name="Blumenthal T."/>
            <person name="Brent M.R."/>
            <person name="Chen N."/>
            <person name="Chinwalla A."/>
            <person name="Clarke L."/>
            <person name="Clee C."/>
            <person name="Coghlan A."/>
            <person name="Coulson A."/>
            <person name="D'Eustachio P."/>
            <person name="Fitch D.H."/>
            <person name="Fulton L.A."/>
            <person name="Fulton R.E."/>
            <person name="Griffiths-Jones S."/>
            <person name="Harris T.W."/>
            <person name="Hillier L.W."/>
            <person name="Kamath R."/>
            <person name="Kuwabara P.E."/>
            <person name="Mardis E.R."/>
            <person name="Marra M.A."/>
            <person name="Miner T.L."/>
            <person name="Minx P."/>
            <person name="Mullikin J.C."/>
            <person name="Plumb R.W."/>
            <person name="Rogers J."/>
            <person name="Schein J.E."/>
            <person name="Sohrmann M."/>
            <person name="Spieth J."/>
            <person name="Stajich J.E."/>
            <person name="Wei C."/>
            <person name="Willey D."/>
            <person name="Wilson R.K."/>
            <person name="Durbin R."/>
            <person name="Waterston R.H."/>
        </authorList>
    </citation>
    <scope>NUCLEOTIDE SEQUENCE [LARGE SCALE GENOMIC DNA]</scope>
    <source>
        <strain evidence="2 3">AF16</strain>
    </source>
</reference>
<evidence type="ECO:0000313" key="3">
    <source>
        <dbReference type="Proteomes" id="UP000008549"/>
    </source>
</evidence>
<dbReference type="EMBL" id="HE600907">
    <property type="protein sequence ID" value="CAP39038.1"/>
    <property type="molecule type" value="Genomic_DNA"/>
</dbReference>
<protein>
    <submittedName>
        <fullName evidence="2">Protein CBG22455</fullName>
    </submittedName>
</protein>
<dbReference type="GeneID" id="8589002"/>
<dbReference type="Proteomes" id="UP000008549">
    <property type="component" value="Unassembled WGS sequence"/>
</dbReference>
<dbReference type="KEGG" id="cbr:CBG_22455"/>
<dbReference type="RefSeq" id="XP_002646998.1">
    <property type="nucleotide sequence ID" value="XM_002646952.1"/>
</dbReference>
<sequence length="201" mass="22016">MILFFCGSSHCTNYLISVPGIEKKSSNSICPPGPRTQDPGPRTQDPGPRTQDPGPRTQDPGPRTQDPGPRTQDPGPRTPGPRTQDPGPLSGAQRRVELILPPLASSFIVLFMGPWVSEPTHLQEGLNYFKKGPSSYAVASSNVVETLDKSNQEEVEIVNTLEKAIQRAEALLIGNADYNHIESLLRDKLFLVNFKISAFEK</sequence>
<accession>A8Y2B7</accession>
<keyword evidence="3" id="KW-1185">Reference proteome</keyword>
<dbReference type="InParanoid" id="A8Y2B7"/>
<feature type="region of interest" description="Disordered" evidence="1">
    <location>
        <begin position="23"/>
        <end position="90"/>
    </location>
</feature>
<evidence type="ECO:0000256" key="1">
    <source>
        <dbReference type="SAM" id="MobiDB-lite"/>
    </source>
</evidence>
<dbReference type="CTD" id="8589002"/>
<organism evidence="2 3">
    <name type="scientific">Caenorhabditis briggsae</name>
    <dbReference type="NCBI Taxonomy" id="6238"/>
    <lineage>
        <taxon>Eukaryota</taxon>
        <taxon>Metazoa</taxon>
        <taxon>Ecdysozoa</taxon>
        <taxon>Nematoda</taxon>
        <taxon>Chromadorea</taxon>
        <taxon>Rhabditida</taxon>
        <taxon>Rhabditina</taxon>
        <taxon>Rhabditomorpha</taxon>
        <taxon>Rhabditoidea</taxon>
        <taxon>Rhabditidae</taxon>
        <taxon>Peloderinae</taxon>
        <taxon>Caenorhabditis</taxon>
    </lineage>
</organism>
<evidence type="ECO:0000313" key="2">
    <source>
        <dbReference type="EMBL" id="CAP39038.1"/>
    </source>
</evidence>
<dbReference type="HOGENOM" id="CLU_1361515_0_0_1"/>
<gene>
    <name evidence="2" type="ORF">CBG22455</name>
    <name evidence="2" type="ORF">CBG_22455</name>
</gene>
<reference evidence="2 3" key="2">
    <citation type="journal article" date="2011" name="PLoS Genet.">
        <title>Caenorhabditis briggsae recombinant inbred line genotypes reveal inter-strain incompatibility and the evolution of recombination.</title>
        <authorList>
            <person name="Ross J.A."/>
            <person name="Koboldt D.C."/>
            <person name="Staisch J.E."/>
            <person name="Chamberlin H.M."/>
            <person name="Gupta B.P."/>
            <person name="Miller R.D."/>
            <person name="Baird S.E."/>
            <person name="Haag E.S."/>
        </authorList>
    </citation>
    <scope>NUCLEOTIDE SEQUENCE [LARGE SCALE GENOMIC DNA]</scope>
    <source>
        <strain evidence="2 3">AF16</strain>
    </source>
</reference>